<name>A0A1V3FQC6_9BACL</name>
<dbReference type="EMBL" id="MQMF01000055">
    <property type="protein sequence ID" value="OOE03917.1"/>
    <property type="molecule type" value="Genomic_DNA"/>
</dbReference>
<organism evidence="1 2">
    <name type="scientific">Fictibacillus arsenicus</name>
    <dbReference type="NCBI Taxonomy" id="255247"/>
    <lineage>
        <taxon>Bacteria</taxon>
        <taxon>Bacillati</taxon>
        <taxon>Bacillota</taxon>
        <taxon>Bacilli</taxon>
        <taxon>Bacillales</taxon>
        <taxon>Fictibacillaceae</taxon>
        <taxon>Fictibacillus</taxon>
    </lineage>
</organism>
<comment type="caution">
    <text evidence="1">The sequence shown here is derived from an EMBL/GenBank/DDBJ whole genome shotgun (WGS) entry which is preliminary data.</text>
</comment>
<reference evidence="1 2" key="1">
    <citation type="submission" date="2016-11" db="EMBL/GenBank/DDBJ databases">
        <authorList>
            <person name="Jaros S."/>
            <person name="Januszkiewicz K."/>
            <person name="Wedrychowicz H."/>
        </authorList>
    </citation>
    <scope>NUCLEOTIDE SEQUENCE [LARGE SCALE GENOMIC DNA]</scope>
    <source>
        <strain evidence="1 2">Con a/3</strain>
    </source>
</reference>
<dbReference type="AlphaFoldDB" id="A0A1V3FQC6"/>
<feature type="non-terminal residue" evidence="1">
    <location>
        <position position="84"/>
    </location>
</feature>
<protein>
    <submittedName>
        <fullName evidence="1">Uncharacterized protein</fullName>
    </submittedName>
</protein>
<dbReference type="Proteomes" id="UP000188597">
    <property type="component" value="Unassembled WGS sequence"/>
</dbReference>
<proteinExistence type="predicted"/>
<accession>A0A1V3FQC6</accession>
<dbReference type="RefSeq" id="WP_139343250.1">
    <property type="nucleotide sequence ID" value="NZ_MQMF01000055.1"/>
</dbReference>
<sequence>MTQTQEQASILRMSHWGAPFAVFGIEQAVVIPDPEIRTEILDAAQRRALNAETGHVLGVLIPFERDAPVTTYLGRPSPQPDREA</sequence>
<evidence type="ECO:0000313" key="1">
    <source>
        <dbReference type="EMBL" id="OOE03917.1"/>
    </source>
</evidence>
<gene>
    <name evidence="1" type="ORF">UN64_20095</name>
</gene>
<evidence type="ECO:0000313" key="2">
    <source>
        <dbReference type="Proteomes" id="UP000188597"/>
    </source>
</evidence>